<keyword evidence="6" id="KW-0256">Endoplasmic reticulum</keyword>
<dbReference type="GO" id="GO:0005794">
    <property type="term" value="C:Golgi apparatus"/>
    <property type="evidence" value="ECO:0007669"/>
    <property type="project" value="TreeGrafter"/>
</dbReference>
<dbReference type="GO" id="GO:0043001">
    <property type="term" value="P:Golgi to plasma membrane protein transport"/>
    <property type="evidence" value="ECO:0007669"/>
    <property type="project" value="TreeGrafter"/>
</dbReference>
<keyword evidence="8" id="KW-0342">GTP-binding</keyword>
<dbReference type="Gene3D" id="3.40.50.300">
    <property type="entry name" value="P-loop containing nucleotide triphosphate hydrolases"/>
    <property type="match status" value="1"/>
</dbReference>
<evidence type="ECO:0000256" key="6">
    <source>
        <dbReference type="ARBA" id="ARBA00022824"/>
    </source>
</evidence>
<dbReference type="SUPFAM" id="SSF52540">
    <property type="entry name" value="P-loop containing nucleoside triphosphate hydrolases"/>
    <property type="match status" value="1"/>
</dbReference>
<sequence>MDGLVKQLVSFYAKNSTLVAVIVAIIAVLITTLIYFLFSRKSSRNAILLVGLSDAGKTVLFTQLITKKFVSSVTSMKEMSNTLKLTSNKSIELIDSPGFERLRSKYWDDYKTRAKGVLFVIDSTDFASSGKDVADLLYNYLADPLVATNAIPFLIACTKQDETRAKSSKVLQKQLEREITAIRETRSGALGSTGDDETGRAILGKLDKEFSFSDIKNTVDFVDCSAAENKTQLDSVINWIKSVA</sequence>
<dbReference type="GO" id="GO:0005525">
    <property type="term" value="F:GTP binding"/>
    <property type="evidence" value="ECO:0007669"/>
    <property type="project" value="UniProtKB-KW"/>
</dbReference>
<reference evidence="12" key="1">
    <citation type="submission" date="2020-11" db="EMBL/GenBank/DDBJ databases">
        <authorList>
            <person name="Tran Van P."/>
        </authorList>
    </citation>
    <scope>NUCLEOTIDE SEQUENCE</scope>
</reference>
<dbReference type="InterPro" id="IPR024156">
    <property type="entry name" value="Small_GTPase_ARF"/>
</dbReference>
<keyword evidence="5" id="KW-0547">Nucleotide-binding</keyword>
<evidence type="ECO:0000256" key="4">
    <source>
        <dbReference type="ARBA" id="ARBA00022692"/>
    </source>
</evidence>
<dbReference type="InterPro" id="IPR019009">
    <property type="entry name" value="SRP_receptor_beta_su"/>
</dbReference>
<dbReference type="GO" id="GO:0003924">
    <property type="term" value="F:GTPase activity"/>
    <property type="evidence" value="ECO:0007669"/>
    <property type="project" value="TreeGrafter"/>
</dbReference>
<feature type="transmembrane region" description="Helical" evidence="11">
    <location>
        <begin position="18"/>
        <end position="38"/>
    </location>
</feature>
<dbReference type="GO" id="GO:0005789">
    <property type="term" value="C:endoplasmic reticulum membrane"/>
    <property type="evidence" value="ECO:0007669"/>
    <property type="project" value="UniProtKB-SubCell"/>
</dbReference>
<comment type="subcellular location">
    <subcellularLocation>
        <location evidence="1">Endoplasmic reticulum membrane</location>
        <topology evidence="1">Single-pass membrane protein</topology>
    </subcellularLocation>
</comment>
<dbReference type="AlphaFoldDB" id="A0A7R9KHH6"/>
<evidence type="ECO:0000256" key="10">
    <source>
        <dbReference type="ARBA" id="ARBA00023170"/>
    </source>
</evidence>
<evidence type="ECO:0000256" key="8">
    <source>
        <dbReference type="ARBA" id="ARBA00023134"/>
    </source>
</evidence>
<dbReference type="EMBL" id="OC856120">
    <property type="protein sequence ID" value="CAD7623237.1"/>
    <property type="molecule type" value="Genomic_DNA"/>
</dbReference>
<evidence type="ECO:0000313" key="13">
    <source>
        <dbReference type="Proteomes" id="UP000759131"/>
    </source>
</evidence>
<dbReference type="GO" id="GO:0006886">
    <property type="term" value="P:intracellular protein transport"/>
    <property type="evidence" value="ECO:0007669"/>
    <property type="project" value="TreeGrafter"/>
</dbReference>
<dbReference type="PANTHER" id="PTHR45909:SF1">
    <property type="entry name" value="ADP-RIBOSYLATION FACTOR-RELATED PROTEIN 1"/>
    <property type="match status" value="1"/>
</dbReference>
<evidence type="ECO:0000256" key="11">
    <source>
        <dbReference type="SAM" id="Phobius"/>
    </source>
</evidence>
<dbReference type="EMBL" id="CAJPIZ010001545">
    <property type="protein sequence ID" value="CAG2103667.1"/>
    <property type="molecule type" value="Genomic_DNA"/>
</dbReference>
<comment type="similarity">
    <text evidence="2">Belongs to the SRP receptor beta subunit family.</text>
</comment>
<dbReference type="SMART" id="SM00177">
    <property type="entry name" value="ARF"/>
    <property type="match status" value="1"/>
</dbReference>
<keyword evidence="13" id="KW-1185">Reference proteome</keyword>
<evidence type="ECO:0000256" key="1">
    <source>
        <dbReference type="ARBA" id="ARBA00004389"/>
    </source>
</evidence>
<evidence type="ECO:0000256" key="5">
    <source>
        <dbReference type="ARBA" id="ARBA00022741"/>
    </source>
</evidence>
<keyword evidence="9 11" id="KW-0472">Membrane</keyword>
<keyword evidence="4 11" id="KW-0812">Transmembrane</keyword>
<dbReference type="GO" id="GO:0034067">
    <property type="term" value="P:protein localization to Golgi apparatus"/>
    <property type="evidence" value="ECO:0007669"/>
    <property type="project" value="TreeGrafter"/>
</dbReference>
<keyword evidence="10" id="KW-0675">Receptor</keyword>
<gene>
    <name evidence="12" type="ORF">OSB1V03_LOCUS3694</name>
</gene>
<protein>
    <recommendedName>
        <fullName evidence="3">Signal recognition particle receptor subunit beta</fullName>
    </recommendedName>
</protein>
<proteinExistence type="inferred from homology"/>
<evidence type="ECO:0000256" key="2">
    <source>
        <dbReference type="ARBA" id="ARBA00005619"/>
    </source>
</evidence>
<dbReference type="Pfam" id="PF09439">
    <property type="entry name" value="SRPRB"/>
    <property type="match status" value="1"/>
</dbReference>
<dbReference type="Proteomes" id="UP000759131">
    <property type="component" value="Unassembled WGS sequence"/>
</dbReference>
<dbReference type="OrthoDB" id="41266at2759"/>
<dbReference type="InterPro" id="IPR027417">
    <property type="entry name" value="P-loop_NTPase"/>
</dbReference>
<evidence type="ECO:0000313" key="12">
    <source>
        <dbReference type="EMBL" id="CAD7623237.1"/>
    </source>
</evidence>
<evidence type="ECO:0000256" key="7">
    <source>
        <dbReference type="ARBA" id="ARBA00022989"/>
    </source>
</evidence>
<dbReference type="CDD" id="cd04105">
    <property type="entry name" value="SR_beta"/>
    <property type="match status" value="1"/>
</dbReference>
<evidence type="ECO:0000256" key="3">
    <source>
        <dbReference type="ARBA" id="ARBA00020256"/>
    </source>
</evidence>
<evidence type="ECO:0000256" key="9">
    <source>
        <dbReference type="ARBA" id="ARBA00023136"/>
    </source>
</evidence>
<dbReference type="PANTHER" id="PTHR45909">
    <property type="entry name" value="ADP-RIBOSYLATION FACTOR-RELATED PROTEIN 1"/>
    <property type="match status" value="1"/>
</dbReference>
<accession>A0A7R9KHH6</accession>
<name>A0A7R9KHH6_9ACAR</name>
<organism evidence="12">
    <name type="scientific">Medioppia subpectinata</name>
    <dbReference type="NCBI Taxonomy" id="1979941"/>
    <lineage>
        <taxon>Eukaryota</taxon>
        <taxon>Metazoa</taxon>
        <taxon>Ecdysozoa</taxon>
        <taxon>Arthropoda</taxon>
        <taxon>Chelicerata</taxon>
        <taxon>Arachnida</taxon>
        <taxon>Acari</taxon>
        <taxon>Acariformes</taxon>
        <taxon>Sarcoptiformes</taxon>
        <taxon>Oribatida</taxon>
        <taxon>Brachypylina</taxon>
        <taxon>Oppioidea</taxon>
        <taxon>Oppiidae</taxon>
        <taxon>Medioppia</taxon>
    </lineage>
</organism>
<keyword evidence="7 11" id="KW-1133">Transmembrane helix</keyword>